<evidence type="ECO:0000256" key="1">
    <source>
        <dbReference type="ARBA" id="ARBA00022691"/>
    </source>
</evidence>
<dbReference type="AlphaFoldDB" id="A0A0F9VS23"/>
<evidence type="ECO:0000256" key="2">
    <source>
        <dbReference type="ARBA" id="ARBA00022723"/>
    </source>
</evidence>
<protein>
    <recommendedName>
        <fullName evidence="6">Radical SAM core domain-containing protein</fullName>
    </recommendedName>
</protein>
<evidence type="ECO:0008006" key="6">
    <source>
        <dbReference type="Google" id="ProtNLM"/>
    </source>
</evidence>
<keyword evidence="1" id="KW-0949">S-adenosyl-L-methionine</keyword>
<dbReference type="InterPro" id="IPR013785">
    <property type="entry name" value="Aldolase_TIM"/>
</dbReference>
<organism evidence="5">
    <name type="scientific">marine sediment metagenome</name>
    <dbReference type="NCBI Taxonomy" id="412755"/>
    <lineage>
        <taxon>unclassified sequences</taxon>
        <taxon>metagenomes</taxon>
        <taxon>ecological metagenomes</taxon>
    </lineage>
</organism>
<evidence type="ECO:0000256" key="3">
    <source>
        <dbReference type="ARBA" id="ARBA00023004"/>
    </source>
</evidence>
<dbReference type="SFLD" id="SFLDS00029">
    <property type="entry name" value="Radical_SAM"/>
    <property type="match status" value="1"/>
</dbReference>
<evidence type="ECO:0000313" key="5">
    <source>
        <dbReference type="EMBL" id="KKO02743.1"/>
    </source>
</evidence>
<dbReference type="EMBL" id="LAZR01000029">
    <property type="protein sequence ID" value="KKO02743.1"/>
    <property type="molecule type" value="Genomic_DNA"/>
</dbReference>
<gene>
    <name evidence="5" type="ORF">LCGC14_0101920</name>
</gene>
<proteinExistence type="predicted"/>
<evidence type="ECO:0000256" key="4">
    <source>
        <dbReference type="ARBA" id="ARBA00023014"/>
    </source>
</evidence>
<keyword evidence="3" id="KW-0408">Iron</keyword>
<dbReference type="PANTHER" id="PTHR43432:SF6">
    <property type="entry name" value="RADICAL SAM CORE DOMAIN-CONTAINING PROTEIN"/>
    <property type="match status" value="1"/>
</dbReference>
<dbReference type="GO" id="GO:0046872">
    <property type="term" value="F:metal ion binding"/>
    <property type="evidence" value="ECO:0007669"/>
    <property type="project" value="UniProtKB-KW"/>
</dbReference>
<sequence length="279" mass="33059">MQRIIRKSLLYKSGVEYADYCINHVEGCSHGCTYPCYAMLMKKRCGIIKNYKEWIRPKIVSNALELLDLEIPKYKKDIKYVYLCFSTDPFMYKQKEVVDLSLEIIKRLNEDNIKVVTISKGIYPKILTKKNIYGRDNEYGSTIITLSEKFRRSKEPFAVSIEKRVKTLKFLHNKGLKTWVSMEPYPTPNLIEQDLTKILEKIAFVDKIVFGRWNYNALTTYFDSYKTFYNDCAYRVIKFCEEKGIEYHIKEGTVDRKYFRKSENYTNSYKKVLSNYCPA</sequence>
<dbReference type="InterPro" id="IPR007197">
    <property type="entry name" value="rSAM"/>
</dbReference>
<dbReference type="SFLD" id="SFLDG01084">
    <property type="entry name" value="Uncharacterised_Radical_SAM_Su"/>
    <property type="match status" value="1"/>
</dbReference>
<keyword evidence="4" id="KW-0411">Iron-sulfur</keyword>
<name>A0A0F9VS23_9ZZZZ</name>
<keyword evidence="2" id="KW-0479">Metal-binding</keyword>
<dbReference type="Gene3D" id="3.20.20.70">
    <property type="entry name" value="Aldolase class I"/>
    <property type="match status" value="1"/>
</dbReference>
<dbReference type="PANTHER" id="PTHR43432">
    <property type="entry name" value="SLR0285 PROTEIN"/>
    <property type="match status" value="1"/>
</dbReference>
<dbReference type="GO" id="GO:0051536">
    <property type="term" value="F:iron-sulfur cluster binding"/>
    <property type="evidence" value="ECO:0007669"/>
    <property type="project" value="UniProtKB-KW"/>
</dbReference>
<dbReference type="InterPro" id="IPR040086">
    <property type="entry name" value="MJ0683-like"/>
</dbReference>
<accession>A0A0F9VS23</accession>
<comment type="caution">
    <text evidence="5">The sequence shown here is derived from an EMBL/GenBank/DDBJ whole genome shotgun (WGS) entry which is preliminary data.</text>
</comment>
<reference evidence="5" key="1">
    <citation type="journal article" date="2015" name="Nature">
        <title>Complex archaea that bridge the gap between prokaryotes and eukaryotes.</title>
        <authorList>
            <person name="Spang A."/>
            <person name="Saw J.H."/>
            <person name="Jorgensen S.L."/>
            <person name="Zaremba-Niedzwiedzka K."/>
            <person name="Martijn J."/>
            <person name="Lind A.E."/>
            <person name="van Eijk R."/>
            <person name="Schleper C."/>
            <person name="Guy L."/>
            <person name="Ettema T.J."/>
        </authorList>
    </citation>
    <scope>NUCLEOTIDE SEQUENCE</scope>
</reference>
<dbReference type="GO" id="GO:0003824">
    <property type="term" value="F:catalytic activity"/>
    <property type="evidence" value="ECO:0007669"/>
    <property type="project" value="InterPro"/>
</dbReference>